<proteinExistence type="predicted"/>
<protein>
    <submittedName>
        <fullName evidence="1">Phenylalanine--tRNA ligase beta subunit</fullName>
    </submittedName>
</protein>
<keyword evidence="1" id="KW-0436">Ligase</keyword>
<dbReference type="EMBL" id="LGGP01000351">
    <property type="protein sequence ID" value="KUK78703.1"/>
    <property type="molecule type" value="Genomic_DNA"/>
</dbReference>
<sequence>MRLYLEWLGDFIDISDKSPEELGNSLSLSGTEVAGVEYPWSYVE</sequence>
<dbReference type="Proteomes" id="UP000054092">
    <property type="component" value="Unassembled WGS sequence"/>
</dbReference>
<name>A0A101HL08_9BACT</name>
<gene>
    <name evidence="1" type="ORF">XD94_1653</name>
</gene>
<dbReference type="Gene3D" id="3.30.56.10">
    <property type="match status" value="1"/>
</dbReference>
<organism evidence="1 2">
    <name type="scientific">Mesotoga prima</name>
    <dbReference type="NCBI Taxonomy" id="1184387"/>
    <lineage>
        <taxon>Bacteria</taxon>
        <taxon>Thermotogati</taxon>
        <taxon>Thermotogota</taxon>
        <taxon>Thermotogae</taxon>
        <taxon>Kosmotogales</taxon>
        <taxon>Kosmotogaceae</taxon>
        <taxon>Mesotoga</taxon>
    </lineage>
</organism>
<dbReference type="GO" id="GO:0016874">
    <property type="term" value="F:ligase activity"/>
    <property type="evidence" value="ECO:0007669"/>
    <property type="project" value="UniProtKB-KW"/>
</dbReference>
<accession>A0A101HL08</accession>
<evidence type="ECO:0000313" key="1">
    <source>
        <dbReference type="EMBL" id="KUK78703.1"/>
    </source>
</evidence>
<comment type="caution">
    <text evidence="1">The sequence shown here is derived from an EMBL/GenBank/DDBJ whole genome shotgun (WGS) entry which is preliminary data.</text>
</comment>
<dbReference type="AlphaFoldDB" id="A0A101HL08"/>
<feature type="non-terminal residue" evidence="1">
    <location>
        <position position="44"/>
    </location>
</feature>
<evidence type="ECO:0000313" key="2">
    <source>
        <dbReference type="Proteomes" id="UP000054092"/>
    </source>
</evidence>
<reference evidence="2" key="1">
    <citation type="journal article" date="2015" name="MBio">
        <title>Genome-Resolved Metagenomic Analysis Reveals Roles for Candidate Phyla and Other Microbial Community Members in Biogeochemical Transformations in Oil Reservoirs.</title>
        <authorList>
            <person name="Hu P."/>
            <person name="Tom L."/>
            <person name="Singh A."/>
            <person name="Thomas B.C."/>
            <person name="Baker B.J."/>
            <person name="Piceno Y.M."/>
            <person name="Andersen G.L."/>
            <person name="Banfield J.F."/>
        </authorList>
    </citation>
    <scope>NUCLEOTIDE SEQUENCE [LARGE SCALE GENOMIC DNA]</scope>
</reference>